<dbReference type="Proteomes" id="UP000599074">
    <property type="component" value="Unassembled WGS sequence"/>
</dbReference>
<accession>A0A8J3TCY4</accession>
<evidence type="ECO:0000256" key="1">
    <source>
        <dbReference type="SAM" id="MobiDB-lite"/>
    </source>
</evidence>
<sequence>MTRPDPGYPKGMNTGDEPARGAEKQDEIDRDHQELGRNPLKKTDATEAPVEGAGSEPPD</sequence>
<proteinExistence type="predicted"/>
<organism evidence="2 3">
    <name type="scientific">Planosporangium mesophilum</name>
    <dbReference type="NCBI Taxonomy" id="689768"/>
    <lineage>
        <taxon>Bacteria</taxon>
        <taxon>Bacillati</taxon>
        <taxon>Actinomycetota</taxon>
        <taxon>Actinomycetes</taxon>
        <taxon>Micromonosporales</taxon>
        <taxon>Micromonosporaceae</taxon>
        <taxon>Planosporangium</taxon>
    </lineage>
</organism>
<dbReference type="AlphaFoldDB" id="A0A8J3TCY4"/>
<evidence type="ECO:0000313" key="3">
    <source>
        <dbReference type="Proteomes" id="UP000599074"/>
    </source>
</evidence>
<protein>
    <submittedName>
        <fullName evidence="2">Uncharacterized protein</fullName>
    </submittedName>
</protein>
<reference evidence="2" key="1">
    <citation type="submission" date="2021-01" db="EMBL/GenBank/DDBJ databases">
        <title>Whole genome shotgun sequence of Planosporangium mesophilum NBRC 109066.</title>
        <authorList>
            <person name="Komaki H."/>
            <person name="Tamura T."/>
        </authorList>
    </citation>
    <scope>NUCLEOTIDE SEQUENCE</scope>
    <source>
        <strain evidence="2">NBRC 109066</strain>
    </source>
</reference>
<name>A0A8J3TCY4_9ACTN</name>
<gene>
    <name evidence="2" type="ORF">Pme01_37450</name>
</gene>
<keyword evidence="3" id="KW-1185">Reference proteome</keyword>
<feature type="compositionally biased region" description="Basic and acidic residues" evidence="1">
    <location>
        <begin position="17"/>
        <end position="45"/>
    </location>
</feature>
<evidence type="ECO:0000313" key="2">
    <source>
        <dbReference type="EMBL" id="GII24148.1"/>
    </source>
</evidence>
<feature type="region of interest" description="Disordered" evidence="1">
    <location>
        <begin position="1"/>
        <end position="59"/>
    </location>
</feature>
<dbReference type="EMBL" id="BOON01000034">
    <property type="protein sequence ID" value="GII24148.1"/>
    <property type="molecule type" value="Genomic_DNA"/>
</dbReference>
<comment type="caution">
    <text evidence="2">The sequence shown here is derived from an EMBL/GenBank/DDBJ whole genome shotgun (WGS) entry which is preliminary data.</text>
</comment>